<dbReference type="InterPro" id="IPR015421">
    <property type="entry name" value="PyrdxlP-dep_Trfase_major"/>
</dbReference>
<keyword evidence="5" id="KW-1185">Reference proteome</keyword>
<proteinExistence type="inferred from homology"/>
<dbReference type="SUPFAM" id="SSF53383">
    <property type="entry name" value="PLP-dependent transferases"/>
    <property type="match status" value="1"/>
</dbReference>
<dbReference type="InterPro" id="IPR015424">
    <property type="entry name" value="PyrdxlP-dep_Trfase"/>
</dbReference>
<comment type="cofactor">
    <cofactor evidence="1">
        <name>pyridoxal 5'-phosphate</name>
        <dbReference type="ChEBI" id="CHEBI:597326"/>
    </cofactor>
</comment>
<dbReference type="PANTHER" id="PTHR43713:SF3">
    <property type="entry name" value="GLUTAMATE-1-SEMIALDEHYDE 2,1-AMINOMUTASE 1, CHLOROPLASTIC-RELATED"/>
    <property type="match status" value="1"/>
</dbReference>
<keyword evidence="2 3" id="KW-0663">Pyridoxal phosphate</keyword>
<evidence type="ECO:0000256" key="1">
    <source>
        <dbReference type="ARBA" id="ARBA00001933"/>
    </source>
</evidence>
<gene>
    <name evidence="4" type="primary">hemL_1</name>
    <name evidence="4" type="ORF">CA12_02070</name>
</gene>
<evidence type="ECO:0000256" key="2">
    <source>
        <dbReference type="ARBA" id="ARBA00022898"/>
    </source>
</evidence>
<dbReference type="InterPro" id="IPR015422">
    <property type="entry name" value="PyrdxlP-dep_Trfase_small"/>
</dbReference>
<dbReference type="Gene3D" id="3.90.1150.10">
    <property type="entry name" value="Aspartate Aminotransferase, domain 1"/>
    <property type="match status" value="1"/>
</dbReference>
<protein>
    <submittedName>
        <fullName evidence="4">Glutamate-1-semialdehyde 2,1-aminomutase</fullName>
        <ecNumber evidence="4">5.4.3.8</ecNumber>
    </submittedName>
</protein>
<name>A0A517P440_9PLAN</name>
<dbReference type="PANTHER" id="PTHR43713">
    <property type="entry name" value="GLUTAMATE-1-SEMIALDEHYDE 2,1-AMINOMUTASE"/>
    <property type="match status" value="1"/>
</dbReference>
<dbReference type="InterPro" id="IPR005814">
    <property type="entry name" value="Aminotrans_3"/>
</dbReference>
<dbReference type="GO" id="GO:0030170">
    <property type="term" value="F:pyridoxal phosphate binding"/>
    <property type="evidence" value="ECO:0007669"/>
    <property type="project" value="InterPro"/>
</dbReference>
<comment type="similarity">
    <text evidence="3">Belongs to the class-III pyridoxal-phosphate-dependent aminotransferase family.</text>
</comment>
<reference evidence="4 5" key="1">
    <citation type="submission" date="2019-02" db="EMBL/GenBank/DDBJ databases">
        <title>Deep-cultivation of Planctomycetes and their phenomic and genomic characterization uncovers novel biology.</title>
        <authorList>
            <person name="Wiegand S."/>
            <person name="Jogler M."/>
            <person name="Boedeker C."/>
            <person name="Pinto D."/>
            <person name="Vollmers J."/>
            <person name="Rivas-Marin E."/>
            <person name="Kohn T."/>
            <person name="Peeters S.H."/>
            <person name="Heuer A."/>
            <person name="Rast P."/>
            <person name="Oberbeckmann S."/>
            <person name="Bunk B."/>
            <person name="Jeske O."/>
            <person name="Meyerdierks A."/>
            <person name="Storesund J.E."/>
            <person name="Kallscheuer N."/>
            <person name="Luecker S."/>
            <person name="Lage O.M."/>
            <person name="Pohl T."/>
            <person name="Merkel B.J."/>
            <person name="Hornburger P."/>
            <person name="Mueller R.-W."/>
            <person name="Bruemmer F."/>
            <person name="Labrenz M."/>
            <person name="Spormann A.M."/>
            <person name="Op den Camp H."/>
            <person name="Overmann J."/>
            <person name="Amann R."/>
            <person name="Jetten M.S.M."/>
            <person name="Mascher T."/>
            <person name="Medema M.H."/>
            <person name="Devos D.P."/>
            <person name="Kaster A.-K."/>
            <person name="Ovreas L."/>
            <person name="Rohde M."/>
            <person name="Galperin M.Y."/>
            <person name="Jogler C."/>
        </authorList>
    </citation>
    <scope>NUCLEOTIDE SEQUENCE [LARGE SCALE GENOMIC DNA]</scope>
    <source>
        <strain evidence="4 5">CA12</strain>
    </source>
</reference>
<dbReference type="EC" id="5.4.3.8" evidence="4"/>
<dbReference type="Gene3D" id="3.40.640.10">
    <property type="entry name" value="Type I PLP-dependent aspartate aminotransferase-like (Major domain)"/>
    <property type="match status" value="1"/>
</dbReference>
<evidence type="ECO:0000313" key="5">
    <source>
        <dbReference type="Proteomes" id="UP000318741"/>
    </source>
</evidence>
<dbReference type="AlphaFoldDB" id="A0A517P440"/>
<dbReference type="EMBL" id="CP036265">
    <property type="protein sequence ID" value="QDT14139.1"/>
    <property type="molecule type" value="Genomic_DNA"/>
</dbReference>
<dbReference type="Proteomes" id="UP000318741">
    <property type="component" value="Chromosome"/>
</dbReference>
<evidence type="ECO:0000313" key="4">
    <source>
        <dbReference type="EMBL" id="QDT14139.1"/>
    </source>
</evidence>
<organism evidence="4 5">
    <name type="scientific">Alienimonas californiensis</name>
    <dbReference type="NCBI Taxonomy" id="2527989"/>
    <lineage>
        <taxon>Bacteria</taxon>
        <taxon>Pseudomonadati</taxon>
        <taxon>Planctomycetota</taxon>
        <taxon>Planctomycetia</taxon>
        <taxon>Planctomycetales</taxon>
        <taxon>Planctomycetaceae</taxon>
        <taxon>Alienimonas</taxon>
    </lineage>
</organism>
<dbReference type="Pfam" id="PF00202">
    <property type="entry name" value="Aminotran_3"/>
    <property type="match status" value="2"/>
</dbReference>
<dbReference type="GO" id="GO:0042286">
    <property type="term" value="F:glutamate-1-semialdehyde 2,1-aminomutase activity"/>
    <property type="evidence" value="ECO:0007669"/>
    <property type="project" value="UniProtKB-EC"/>
</dbReference>
<sequence>MIAPPQIRTEISPVSPAARALQRRAHDLIPGGCHTYAKGDDQFPENAPPFFVRGEGCHVWDLDGNRYIEYGMGCRAVGLGHAYAPVLDAVRDALSLGTNFTRPHVIEVEAAEAFLEIVPGAEMVKFCKNGSDATTAAIKLARAATGRDLVALCGDHPFFSVDDWFIGTTPIDAGIPQSVKAQSLTFRYNDLASLRALFDAHPGEIAAVILEPAKYDAPGDGFLHKAQALCRERGAVYILDEMIAGFRYHNGGGQTLYGIEPDLSTFGKAMANGFSLSALAGKRELMELGGLRHDTERVFLLSTTHGAETHALAAFLAVAKIYQDEPVCETMADRGDLLRAGIEAAAKQRGLIEFVPIFGPGCNLVFGACGPDGQSDQAYRSLLIQELTKRGVFGPSLVISYSHSERDVEDTVAAFEGALDVYARALEDGVERHLVGQPSRVVYRKFN</sequence>
<evidence type="ECO:0000256" key="3">
    <source>
        <dbReference type="RuleBase" id="RU003560"/>
    </source>
</evidence>
<accession>A0A517P440</accession>
<dbReference type="KEGG" id="acaf:CA12_02070"/>
<dbReference type="NCBIfam" id="NF004856">
    <property type="entry name" value="PRK06209.1"/>
    <property type="match status" value="1"/>
</dbReference>
<keyword evidence="4" id="KW-0413">Isomerase</keyword>
<dbReference type="GO" id="GO:0008483">
    <property type="term" value="F:transaminase activity"/>
    <property type="evidence" value="ECO:0007669"/>
    <property type="project" value="InterPro"/>
</dbReference>